<organism evidence="2 3">
    <name type="scientific">Halorientalis pallida</name>
    <dbReference type="NCBI Taxonomy" id="2479928"/>
    <lineage>
        <taxon>Archaea</taxon>
        <taxon>Methanobacteriati</taxon>
        <taxon>Methanobacteriota</taxon>
        <taxon>Stenosarchaea group</taxon>
        <taxon>Halobacteria</taxon>
        <taxon>Halobacteriales</taxon>
        <taxon>Haloarculaceae</taxon>
        <taxon>Halorientalis</taxon>
    </lineage>
</organism>
<dbReference type="PROSITE" id="PS51318">
    <property type="entry name" value="TAT"/>
    <property type="match status" value="1"/>
</dbReference>
<feature type="region of interest" description="Disordered" evidence="1">
    <location>
        <begin position="22"/>
        <end position="61"/>
    </location>
</feature>
<dbReference type="AlphaFoldDB" id="A0A498KVK7"/>
<dbReference type="RefSeq" id="WP_129068833.1">
    <property type="nucleotide sequence ID" value="NZ_RDFA01000003.1"/>
</dbReference>
<evidence type="ECO:0000313" key="3">
    <source>
        <dbReference type="Proteomes" id="UP000289691"/>
    </source>
</evidence>
<sequence>MTERRDVARRSVLRIAGLTVAGGLAGCSGSSDSESSPTDQPPATDGGEPTGTEPTATLDAEPVAVEDGTVSAGELPPYADLLPATEDALLFAVFGTETESGHEIGATPDEPSDPLRFDGLSGAVTGRVLAAFLLSTDFGFRVDRLGIDETERVLSVGGVGVQVFPVDFEGAMADLEDADVSMRFQADDRAVFVGPEDDVFGLTADALVFAGAEQGSGSFDPVDRIRAIVDARTGAERPKHETDDDFAQFLRHAETGGSVAGGYAPNADLETLVGDRASDASPSRVNLVTDGFGAATAGVFRMGLHNGDAHQPARGTLFYPNRDAIDEDALTTTVGAAATNRSYVRDGTTVRVEGSYSWDALSEFETESTFS</sequence>
<dbReference type="PROSITE" id="PS51257">
    <property type="entry name" value="PROKAR_LIPOPROTEIN"/>
    <property type="match status" value="1"/>
</dbReference>
<gene>
    <name evidence="2" type="ORF">EAF64_09965</name>
</gene>
<name>A0A498KVK7_9EURY</name>
<proteinExistence type="predicted"/>
<accession>A0A498KVK7</accession>
<evidence type="ECO:0000256" key="1">
    <source>
        <dbReference type="SAM" id="MobiDB-lite"/>
    </source>
</evidence>
<dbReference type="InterPro" id="IPR006311">
    <property type="entry name" value="TAT_signal"/>
</dbReference>
<evidence type="ECO:0000313" key="2">
    <source>
        <dbReference type="EMBL" id="RXK49237.1"/>
    </source>
</evidence>
<dbReference type="Proteomes" id="UP000289691">
    <property type="component" value="Unassembled WGS sequence"/>
</dbReference>
<comment type="caution">
    <text evidence="2">The sequence shown here is derived from an EMBL/GenBank/DDBJ whole genome shotgun (WGS) entry which is preliminary data.</text>
</comment>
<feature type="compositionally biased region" description="Low complexity" evidence="1">
    <location>
        <begin position="28"/>
        <end position="57"/>
    </location>
</feature>
<dbReference type="OrthoDB" id="157618at2157"/>
<dbReference type="EMBL" id="RDFA01000003">
    <property type="protein sequence ID" value="RXK49237.1"/>
    <property type="molecule type" value="Genomic_DNA"/>
</dbReference>
<protein>
    <submittedName>
        <fullName evidence="2">Uncharacterized protein</fullName>
    </submittedName>
</protein>
<reference evidence="2 3" key="1">
    <citation type="submission" date="2019-01" db="EMBL/GenBank/DDBJ databases">
        <title>Halorientalis sp. F13-25 a new haloarchaeum isolated from hypersaline water.</title>
        <authorList>
            <person name="Ana D.-V."/>
            <person name="Cristina S.-P."/>
            <person name="Antonio V."/>
        </authorList>
    </citation>
    <scope>NUCLEOTIDE SEQUENCE [LARGE SCALE GENOMIC DNA]</scope>
    <source>
        <strain evidence="2 3">F13-25</strain>
    </source>
</reference>
<keyword evidence="3" id="KW-1185">Reference proteome</keyword>